<keyword evidence="4" id="KW-0653">Protein transport</keyword>
<evidence type="ECO:0000256" key="7">
    <source>
        <dbReference type="SAM" id="MobiDB-lite"/>
    </source>
</evidence>
<feature type="compositionally biased region" description="Polar residues" evidence="7">
    <location>
        <begin position="15"/>
        <end position="25"/>
    </location>
</feature>
<sequence>MAHYGRDGLRDRQNLFGSNSPSASGDGSGDIQLTVAPSFDLDTEVDGLRGKIGRMKGLALDIQHESRLNSEILNSLEDTVNKARSNLKRTMKRIDRAFKFTGSGHILMLLVFAMGVLTLFYIWTKVYAAGKFMGKLTGLVS</sequence>
<dbReference type="GO" id="GO:0015031">
    <property type="term" value="P:protein transport"/>
    <property type="evidence" value="ECO:0007669"/>
    <property type="project" value="UniProtKB-KW"/>
</dbReference>
<dbReference type="SUPFAM" id="SSF58038">
    <property type="entry name" value="SNARE fusion complex"/>
    <property type="match status" value="1"/>
</dbReference>
<dbReference type="GO" id="GO:0012505">
    <property type="term" value="C:endomembrane system"/>
    <property type="evidence" value="ECO:0007669"/>
    <property type="project" value="UniProtKB-ARBA"/>
</dbReference>
<protein>
    <recommendedName>
        <fullName evidence="9">t-SNARE coiled-coil homology domain-containing protein</fullName>
    </recommendedName>
</protein>
<keyword evidence="3 8" id="KW-0812">Transmembrane</keyword>
<keyword evidence="6 8" id="KW-0472">Membrane</keyword>
<dbReference type="OrthoDB" id="261831at2759"/>
<keyword evidence="11" id="KW-1185">Reference proteome</keyword>
<proteinExistence type="predicted"/>
<dbReference type="GO" id="GO:0005737">
    <property type="term" value="C:cytoplasm"/>
    <property type="evidence" value="ECO:0007669"/>
    <property type="project" value="UniProtKB-ARBA"/>
</dbReference>
<reference evidence="10 11" key="1">
    <citation type="submission" date="2018-07" db="EMBL/GenBank/DDBJ databases">
        <title>The complete nuclear genome of the prasinophyte Chloropicon primus (CCMP1205).</title>
        <authorList>
            <person name="Pombert J.-F."/>
            <person name="Otis C."/>
            <person name="Turmel M."/>
            <person name="Lemieux C."/>
        </authorList>
    </citation>
    <scope>NUCLEOTIDE SEQUENCE [LARGE SCALE GENOMIC DNA]</scope>
    <source>
        <strain evidence="10 11">CCMP1205</strain>
    </source>
</reference>
<feature type="domain" description="T-SNARE coiled-coil homology" evidence="9">
    <location>
        <begin position="42"/>
        <end position="97"/>
    </location>
</feature>
<dbReference type="GO" id="GO:0016020">
    <property type="term" value="C:membrane"/>
    <property type="evidence" value="ECO:0007669"/>
    <property type="project" value="UniProtKB-SubCell"/>
</dbReference>
<evidence type="ECO:0000256" key="4">
    <source>
        <dbReference type="ARBA" id="ARBA00022927"/>
    </source>
</evidence>
<keyword evidence="5 8" id="KW-1133">Transmembrane helix</keyword>
<feature type="region of interest" description="Disordered" evidence="7">
    <location>
        <begin position="1"/>
        <end position="28"/>
    </location>
</feature>
<evidence type="ECO:0000256" key="3">
    <source>
        <dbReference type="ARBA" id="ARBA00022692"/>
    </source>
</evidence>
<dbReference type="CDD" id="cd15841">
    <property type="entry name" value="SNARE_Qc"/>
    <property type="match status" value="1"/>
</dbReference>
<feature type="compositionally biased region" description="Basic and acidic residues" evidence="7">
    <location>
        <begin position="1"/>
        <end position="13"/>
    </location>
</feature>
<dbReference type="EMBL" id="CP031035">
    <property type="protein sequence ID" value="QDZ19426.1"/>
    <property type="molecule type" value="Genomic_DNA"/>
</dbReference>
<name>A0A5B8MG49_9CHLO</name>
<dbReference type="PROSITE" id="PS50192">
    <property type="entry name" value="T_SNARE"/>
    <property type="match status" value="1"/>
</dbReference>
<dbReference type="Proteomes" id="UP000316726">
    <property type="component" value="Chromosome 2"/>
</dbReference>
<feature type="transmembrane region" description="Helical" evidence="8">
    <location>
        <begin position="97"/>
        <end position="123"/>
    </location>
</feature>
<dbReference type="PANTHER" id="PTHR12791">
    <property type="entry name" value="GOLGI SNARE BET1-RELATED"/>
    <property type="match status" value="1"/>
</dbReference>
<keyword evidence="2" id="KW-0813">Transport</keyword>
<dbReference type="STRING" id="1764295.A0A5B8MG49"/>
<evidence type="ECO:0000256" key="8">
    <source>
        <dbReference type="SAM" id="Phobius"/>
    </source>
</evidence>
<comment type="subcellular location">
    <subcellularLocation>
        <location evidence="1">Membrane</location>
        <topology evidence="1">Single-pass membrane protein</topology>
    </subcellularLocation>
</comment>
<evidence type="ECO:0000256" key="5">
    <source>
        <dbReference type="ARBA" id="ARBA00022989"/>
    </source>
</evidence>
<evidence type="ECO:0000313" key="10">
    <source>
        <dbReference type="EMBL" id="QDZ19426.1"/>
    </source>
</evidence>
<evidence type="ECO:0000256" key="2">
    <source>
        <dbReference type="ARBA" id="ARBA00022448"/>
    </source>
</evidence>
<evidence type="ECO:0000313" key="11">
    <source>
        <dbReference type="Proteomes" id="UP000316726"/>
    </source>
</evidence>
<evidence type="ECO:0000256" key="1">
    <source>
        <dbReference type="ARBA" id="ARBA00004167"/>
    </source>
</evidence>
<evidence type="ECO:0000256" key="6">
    <source>
        <dbReference type="ARBA" id="ARBA00023136"/>
    </source>
</evidence>
<dbReference type="AlphaFoldDB" id="A0A5B8MG49"/>
<evidence type="ECO:0000259" key="9">
    <source>
        <dbReference type="PROSITE" id="PS50192"/>
    </source>
</evidence>
<accession>A0A5B8MG49</accession>
<dbReference type="Gene3D" id="1.20.5.110">
    <property type="match status" value="1"/>
</dbReference>
<organism evidence="10 11">
    <name type="scientific">Chloropicon primus</name>
    <dbReference type="NCBI Taxonomy" id="1764295"/>
    <lineage>
        <taxon>Eukaryota</taxon>
        <taxon>Viridiplantae</taxon>
        <taxon>Chlorophyta</taxon>
        <taxon>Chloropicophyceae</taxon>
        <taxon>Chloropicales</taxon>
        <taxon>Chloropicaceae</taxon>
        <taxon>Chloropicon</taxon>
    </lineage>
</organism>
<gene>
    <name evidence="10" type="ORF">A3770_02p19440</name>
</gene>
<dbReference type="InterPro" id="IPR000727">
    <property type="entry name" value="T_SNARE_dom"/>
</dbReference>